<reference evidence="2 3" key="1">
    <citation type="submission" date="2015-01" db="EMBL/GenBank/DDBJ databases">
        <title>The Genome Sequence of Capronia semiimmersa CBS27337.</title>
        <authorList>
            <consortium name="The Broad Institute Genomics Platform"/>
            <person name="Cuomo C."/>
            <person name="de Hoog S."/>
            <person name="Gorbushina A."/>
            <person name="Stielow B."/>
            <person name="Teixiera M."/>
            <person name="Abouelleil A."/>
            <person name="Chapman S.B."/>
            <person name="Priest M."/>
            <person name="Young S.K."/>
            <person name="Wortman J."/>
            <person name="Nusbaum C."/>
            <person name="Birren B."/>
        </authorList>
    </citation>
    <scope>NUCLEOTIDE SEQUENCE [LARGE SCALE GENOMIC DNA]</scope>
    <source>
        <strain evidence="2 3">CBS 27337</strain>
    </source>
</reference>
<name>A0A0D2CB15_9EURO</name>
<gene>
    <name evidence="2" type="ORF">PV04_10389</name>
</gene>
<evidence type="ECO:0008006" key="4">
    <source>
        <dbReference type="Google" id="ProtNLM"/>
    </source>
</evidence>
<dbReference type="Proteomes" id="UP000054266">
    <property type="component" value="Unassembled WGS sequence"/>
</dbReference>
<evidence type="ECO:0000313" key="3">
    <source>
        <dbReference type="Proteomes" id="UP000054266"/>
    </source>
</evidence>
<dbReference type="EMBL" id="KN846963">
    <property type="protein sequence ID" value="KIW62191.1"/>
    <property type="molecule type" value="Genomic_DNA"/>
</dbReference>
<sequence>MRAMADTPSGPQLQAAPGARLSSSRQWPGDWEPTGLEVHEANQSPENTFRERFKIALLQSQDGQECFRREPFTQFDISQTADSNGDGPNLLVSPPSPDQVYTYPMSMLSDVPTIPDTDEVARLQSAFFTSFKQHIFIDAIAIPDSTLASPAPYLQLALACLAAEIAPYTDPMGYNLGAEVSHKTEVSSALFYAGLNLWVVVMEVDNRETRRLEAVITAYLFATHAILSTHKENWRISCGLVHNTATLARRLRLTDGFSQPNSSGESIDRSLIMKSSLMAYMFLTDIVHAIYCDAAPTYSTSEICIKMPSSNHSFRTVYRALLHGHSRLPDDVKSREDCLLLLTALLNDIIYLHRCNPHTPSPSPSPSLERITGSDTVPDQQKPFRNPYIPLSARSEFSRMSAQIRTALQRWLDHFGRVAEKDILALYHFAHLCLVCPGITELPSLAGYDPGLQFTPIPPGKMKQFQMSDKALDLAWLVLDSSDMQSEPTPRRLSIWLPMVLFFSALVIWQRLRHRSSNDFKYGTLKVLSMFKNEILQLPWPCCPSMAITLDRLMKE</sequence>
<accession>A0A0D2CB15</accession>
<feature type="region of interest" description="Disordered" evidence="1">
    <location>
        <begin position="359"/>
        <end position="385"/>
    </location>
</feature>
<evidence type="ECO:0000256" key="1">
    <source>
        <dbReference type="SAM" id="MobiDB-lite"/>
    </source>
</evidence>
<feature type="region of interest" description="Disordered" evidence="1">
    <location>
        <begin position="1"/>
        <end position="36"/>
    </location>
</feature>
<dbReference type="HOGENOM" id="CLU_039650_0_0_1"/>
<dbReference type="AlphaFoldDB" id="A0A0D2CB15"/>
<evidence type="ECO:0000313" key="2">
    <source>
        <dbReference type="EMBL" id="KIW62191.1"/>
    </source>
</evidence>
<protein>
    <recommendedName>
        <fullName evidence="4">Transcription factor domain-containing protein</fullName>
    </recommendedName>
</protein>
<proteinExistence type="predicted"/>
<organism evidence="2 3">
    <name type="scientific">Phialophora macrospora</name>
    <dbReference type="NCBI Taxonomy" id="1851006"/>
    <lineage>
        <taxon>Eukaryota</taxon>
        <taxon>Fungi</taxon>
        <taxon>Dikarya</taxon>
        <taxon>Ascomycota</taxon>
        <taxon>Pezizomycotina</taxon>
        <taxon>Eurotiomycetes</taxon>
        <taxon>Chaetothyriomycetidae</taxon>
        <taxon>Chaetothyriales</taxon>
        <taxon>Herpotrichiellaceae</taxon>
        <taxon>Phialophora</taxon>
    </lineage>
</organism>
<keyword evidence="3" id="KW-1185">Reference proteome</keyword>